<dbReference type="AlphaFoldDB" id="A0A1Y1HMX9"/>
<proteinExistence type="predicted"/>
<dbReference type="InterPro" id="IPR046345">
    <property type="entry name" value="TraB_PrgY-like"/>
</dbReference>
<dbReference type="PANTHER" id="PTHR21530:SF0">
    <property type="entry name" value="TRAB FAMILY PROTEIN"/>
    <property type="match status" value="1"/>
</dbReference>
<gene>
    <name evidence="3" type="ORF">KFL_000110480</name>
</gene>
<name>A0A1Y1HMX9_KLENI</name>
<feature type="region of interest" description="Disordered" evidence="1">
    <location>
        <begin position="1"/>
        <end position="25"/>
    </location>
</feature>
<dbReference type="PANTHER" id="PTHR21530">
    <property type="entry name" value="PHEROMONE SHUTDOWN PROTEIN"/>
    <property type="match status" value="1"/>
</dbReference>
<sequence>MPRISSSLGEEETEKALSAPPFPDLASDPLAEHRITEILRPEYPLKRVFQVIDSQPKEVLPLFVSRRHLDLLRVPPENKVFVRVLQNPATGSLVYLIGTVHISKASADDVRMLIEEVKPDIVAIELDPERLARIEGGYFAKIRDDLGTTTWKALYVRWTKYSSFEELWGAYLQMVFFSQVVGTDYGGDMQSAIQTARRLQIPIELIDQISKAYAEHAEKEEQSGQSEMEAADRGYIEGMLKSACDDPTGPVDAFERVFQAFLEGRPVPLEDVAAYRSCSTKVLNKVRRNGFDGADQGLKGRPASVAAAFLDERDDHMGARLAQLAAQPKTTVVAVVGAAHVPGVPSSLGFRVTTGGVAVAAGVAAGALACYKRPRLMRRLGAGGALAGGGIQLGLAALTAKWTQFGAYLDEATRQMEARGTASLTPVPVPDQLFCETGDCFETM</sequence>
<protein>
    <recommendedName>
        <fullName evidence="5">TraB family protein</fullName>
    </recommendedName>
</protein>
<evidence type="ECO:0000313" key="4">
    <source>
        <dbReference type="Proteomes" id="UP000054558"/>
    </source>
</evidence>
<accession>A0A1Y1HMX9</accession>
<dbReference type="EMBL" id="DF236960">
    <property type="protein sequence ID" value="GAQ78351.1"/>
    <property type="molecule type" value="Genomic_DNA"/>
</dbReference>
<dbReference type="Proteomes" id="UP000054558">
    <property type="component" value="Unassembled WGS sequence"/>
</dbReference>
<evidence type="ECO:0000256" key="2">
    <source>
        <dbReference type="SAM" id="Phobius"/>
    </source>
</evidence>
<dbReference type="OrthoDB" id="48306at2759"/>
<dbReference type="CDD" id="cd14726">
    <property type="entry name" value="TraB_PrgY-like"/>
    <property type="match status" value="1"/>
</dbReference>
<organism evidence="3 4">
    <name type="scientific">Klebsormidium nitens</name>
    <name type="common">Green alga</name>
    <name type="synonym">Ulothrix nitens</name>
    <dbReference type="NCBI Taxonomy" id="105231"/>
    <lineage>
        <taxon>Eukaryota</taxon>
        <taxon>Viridiplantae</taxon>
        <taxon>Streptophyta</taxon>
        <taxon>Klebsormidiophyceae</taxon>
        <taxon>Klebsormidiales</taxon>
        <taxon>Klebsormidiaceae</taxon>
        <taxon>Klebsormidium</taxon>
    </lineage>
</organism>
<keyword evidence="2" id="KW-0812">Transmembrane</keyword>
<evidence type="ECO:0000313" key="3">
    <source>
        <dbReference type="EMBL" id="GAQ78351.1"/>
    </source>
</evidence>
<keyword evidence="2" id="KW-0472">Membrane</keyword>
<evidence type="ECO:0000256" key="1">
    <source>
        <dbReference type="SAM" id="MobiDB-lite"/>
    </source>
</evidence>
<dbReference type="Pfam" id="PF01963">
    <property type="entry name" value="TraB_PrgY_gumN"/>
    <property type="match status" value="1"/>
</dbReference>
<dbReference type="STRING" id="105231.A0A1Y1HMX9"/>
<evidence type="ECO:0008006" key="5">
    <source>
        <dbReference type="Google" id="ProtNLM"/>
    </source>
</evidence>
<reference evidence="3 4" key="1">
    <citation type="journal article" date="2014" name="Nat. Commun.">
        <title>Klebsormidium flaccidum genome reveals primary factors for plant terrestrial adaptation.</title>
        <authorList>
            <person name="Hori K."/>
            <person name="Maruyama F."/>
            <person name="Fujisawa T."/>
            <person name="Togashi T."/>
            <person name="Yamamoto N."/>
            <person name="Seo M."/>
            <person name="Sato S."/>
            <person name="Yamada T."/>
            <person name="Mori H."/>
            <person name="Tajima N."/>
            <person name="Moriyama T."/>
            <person name="Ikeuchi M."/>
            <person name="Watanabe M."/>
            <person name="Wada H."/>
            <person name="Kobayashi K."/>
            <person name="Saito M."/>
            <person name="Masuda T."/>
            <person name="Sasaki-Sekimoto Y."/>
            <person name="Mashiguchi K."/>
            <person name="Awai K."/>
            <person name="Shimojima M."/>
            <person name="Masuda S."/>
            <person name="Iwai M."/>
            <person name="Nobusawa T."/>
            <person name="Narise T."/>
            <person name="Kondo S."/>
            <person name="Saito H."/>
            <person name="Sato R."/>
            <person name="Murakawa M."/>
            <person name="Ihara Y."/>
            <person name="Oshima-Yamada Y."/>
            <person name="Ohtaka K."/>
            <person name="Satoh M."/>
            <person name="Sonobe K."/>
            <person name="Ishii M."/>
            <person name="Ohtani R."/>
            <person name="Kanamori-Sato M."/>
            <person name="Honoki R."/>
            <person name="Miyazaki D."/>
            <person name="Mochizuki H."/>
            <person name="Umetsu J."/>
            <person name="Higashi K."/>
            <person name="Shibata D."/>
            <person name="Kamiya Y."/>
            <person name="Sato N."/>
            <person name="Nakamura Y."/>
            <person name="Tabata S."/>
            <person name="Ida S."/>
            <person name="Kurokawa K."/>
            <person name="Ohta H."/>
        </authorList>
    </citation>
    <scope>NUCLEOTIDE SEQUENCE [LARGE SCALE GENOMIC DNA]</scope>
    <source>
        <strain evidence="3 4">NIES-2285</strain>
    </source>
</reference>
<keyword evidence="2" id="KW-1133">Transmembrane helix</keyword>
<feature type="transmembrane region" description="Helical" evidence="2">
    <location>
        <begin position="348"/>
        <end position="371"/>
    </location>
</feature>
<dbReference type="InterPro" id="IPR002816">
    <property type="entry name" value="TraB/PrgY/GumN_fam"/>
</dbReference>
<keyword evidence="4" id="KW-1185">Reference proteome</keyword>